<dbReference type="AlphaFoldDB" id="A0A4Y1ZFC4"/>
<gene>
    <name evidence="4" type="ORF">NBRC111894_3420</name>
</gene>
<evidence type="ECO:0000313" key="4">
    <source>
        <dbReference type="EMBL" id="GAY77866.1"/>
    </source>
</evidence>
<feature type="domain" description="Peptide chain release factor" evidence="3">
    <location>
        <begin position="71"/>
        <end position="144"/>
    </location>
</feature>
<dbReference type="InterPro" id="IPR005139">
    <property type="entry name" value="PCRF"/>
</dbReference>
<dbReference type="Pfam" id="PF03462">
    <property type="entry name" value="PCRF"/>
    <property type="match status" value="1"/>
</dbReference>
<keyword evidence="2" id="KW-0175">Coiled coil</keyword>
<evidence type="ECO:0000259" key="3">
    <source>
        <dbReference type="SMART" id="SM00937"/>
    </source>
</evidence>
<protein>
    <submittedName>
        <fullName evidence="4">Peptide chain release factor 1</fullName>
    </submittedName>
</protein>
<name>A0A4Y1ZFC4_9BACL</name>
<evidence type="ECO:0000313" key="5">
    <source>
        <dbReference type="Proteomes" id="UP000319716"/>
    </source>
</evidence>
<evidence type="ECO:0000256" key="1">
    <source>
        <dbReference type="ARBA" id="ARBA00022481"/>
    </source>
</evidence>
<dbReference type="Proteomes" id="UP000319716">
    <property type="component" value="Unassembled WGS sequence"/>
</dbReference>
<organism evidence="4 5">
    <name type="scientific">Sporolactobacillus inulinus</name>
    <dbReference type="NCBI Taxonomy" id="2078"/>
    <lineage>
        <taxon>Bacteria</taxon>
        <taxon>Bacillati</taxon>
        <taxon>Bacillota</taxon>
        <taxon>Bacilli</taxon>
        <taxon>Bacillales</taxon>
        <taxon>Sporolactobacillaceae</taxon>
        <taxon>Sporolactobacillus</taxon>
    </lineage>
</organism>
<feature type="coiled-coil region" evidence="2">
    <location>
        <begin position="82"/>
        <end position="109"/>
    </location>
</feature>
<dbReference type="InterPro" id="IPR050057">
    <property type="entry name" value="Prokaryotic/Mito_RF"/>
</dbReference>
<evidence type="ECO:0000256" key="2">
    <source>
        <dbReference type="SAM" id="Coils"/>
    </source>
</evidence>
<keyword evidence="1" id="KW-0488">Methylation</keyword>
<dbReference type="GO" id="GO:0006415">
    <property type="term" value="P:translational termination"/>
    <property type="evidence" value="ECO:0007669"/>
    <property type="project" value="InterPro"/>
</dbReference>
<dbReference type="SUPFAM" id="SSF75620">
    <property type="entry name" value="Release factor"/>
    <property type="match status" value="1"/>
</dbReference>
<reference evidence="4 5" key="1">
    <citation type="submission" date="2017-11" db="EMBL/GenBank/DDBJ databases">
        <title>Draft Genome Sequence of Sporolactobacillus inulinus NBRC 111894 Isolated from Koso, a Japanese Sugar-Vegetable Fermented Beverage.</title>
        <authorList>
            <person name="Chiou T.Y."/>
            <person name="Oshima K."/>
            <person name="Suda W."/>
            <person name="Hattori M."/>
            <person name="Takahashi T."/>
        </authorList>
    </citation>
    <scope>NUCLEOTIDE SEQUENCE [LARGE SCALE GENOMIC DNA]</scope>
    <source>
        <strain evidence="4 5">NBRC111894</strain>
    </source>
</reference>
<dbReference type="SMART" id="SM00937">
    <property type="entry name" value="PCRF"/>
    <property type="match status" value="1"/>
</dbReference>
<comment type="caution">
    <text evidence="4">The sequence shown here is derived from an EMBL/GenBank/DDBJ whole genome shotgun (WGS) entry which is preliminary data.</text>
</comment>
<dbReference type="PANTHER" id="PTHR43804:SF7">
    <property type="entry name" value="LD18447P"/>
    <property type="match status" value="1"/>
</dbReference>
<dbReference type="InterPro" id="IPR045853">
    <property type="entry name" value="Pep_chain_release_fac_I_sf"/>
</dbReference>
<sequence length="171" mass="19553">MQHDGVDEMFERLQSIEDRYEKVNQMLADPEVINDPAKLRKYSKEQSDLQEVVTEYRSYKQSAAELADDKTMLDEPMDASMKKMVADEINRLEMELETLREQLKQLLIPKDPNDDRNVILEIRSAAGGDEAALLPVIYCACIHATRSSKTGKRRLLTPVLMKLAVIKKLSV</sequence>
<dbReference type="EMBL" id="BEXB01000034">
    <property type="protein sequence ID" value="GAY77866.1"/>
    <property type="molecule type" value="Genomic_DNA"/>
</dbReference>
<dbReference type="Gene3D" id="6.10.140.1950">
    <property type="match status" value="1"/>
</dbReference>
<dbReference type="PANTHER" id="PTHR43804">
    <property type="entry name" value="LD18447P"/>
    <property type="match status" value="1"/>
</dbReference>
<accession>A0A4Y1ZFC4</accession>
<proteinExistence type="predicted"/>